<gene>
    <name evidence="1" type="ORF">K7432_003157</name>
</gene>
<keyword evidence="2" id="KW-1185">Reference proteome</keyword>
<dbReference type="EMBL" id="JASJQH010006968">
    <property type="protein sequence ID" value="KAK9721798.1"/>
    <property type="molecule type" value="Genomic_DNA"/>
</dbReference>
<accession>A0ABR2W6Q4</accession>
<reference evidence="1 2" key="1">
    <citation type="submission" date="2023-04" db="EMBL/GenBank/DDBJ databases">
        <title>Genome of Basidiobolus ranarum AG-B5.</title>
        <authorList>
            <person name="Stajich J.E."/>
            <person name="Carter-House D."/>
            <person name="Gryganskyi A."/>
        </authorList>
    </citation>
    <scope>NUCLEOTIDE SEQUENCE [LARGE SCALE GENOMIC DNA]</scope>
    <source>
        <strain evidence="1 2">AG-B5</strain>
    </source>
</reference>
<proteinExistence type="predicted"/>
<organism evidence="1 2">
    <name type="scientific">Basidiobolus ranarum</name>
    <dbReference type="NCBI Taxonomy" id="34480"/>
    <lineage>
        <taxon>Eukaryota</taxon>
        <taxon>Fungi</taxon>
        <taxon>Fungi incertae sedis</taxon>
        <taxon>Zoopagomycota</taxon>
        <taxon>Entomophthoromycotina</taxon>
        <taxon>Basidiobolomycetes</taxon>
        <taxon>Basidiobolales</taxon>
        <taxon>Basidiobolaceae</taxon>
        <taxon>Basidiobolus</taxon>
    </lineage>
</organism>
<evidence type="ECO:0000313" key="1">
    <source>
        <dbReference type="EMBL" id="KAK9721798.1"/>
    </source>
</evidence>
<sequence>MFIRSAARVQVNLRNPCMRRFIGHTNIQPSKSKSLVKPLATLTGVAVFTYTCVRSALAIGKKG</sequence>
<evidence type="ECO:0000313" key="2">
    <source>
        <dbReference type="Proteomes" id="UP001479436"/>
    </source>
</evidence>
<comment type="caution">
    <text evidence="1">The sequence shown here is derived from an EMBL/GenBank/DDBJ whole genome shotgun (WGS) entry which is preliminary data.</text>
</comment>
<name>A0ABR2W6Q4_9FUNG</name>
<dbReference type="Proteomes" id="UP001479436">
    <property type="component" value="Unassembled WGS sequence"/>
</dbReference>
<protein>
    <submittedName>
        <fullName evidence="1">Uncharacterized protein</fullName>
    </submittedName>
</protein>